<dbReference type="Proteomes" id="UP000309997">
    <property type="component" value="Unassembled WGS sequence"/>
</dbReference>
<proteinExistence type="predicted"/>
<protein>
    <submittedName>
        <fullName evidence="1">Uncharacterized protein</fullName>
    </submittedName>
</protein>
<evidence type="ECO:0000313" key="1">
    <source>
        <dbReference type="EMBL" id="KAL3581821.1"/>
    </source>
</evidence>
<dbReference type="EMBL" id="RCHU02000008">
    <property type="protein sequence ID" value="KAL3581821.1"/>
    <property type="molecule type" value="Genomic_DNA"/>
</dbReference>
<sequence>MGGGRKEEPQLIAYIPFQHNPTYVSRYGKYRLGKSQQSLISIESKQEDDKEIQSSDDHFKESAVTRSSRGICSDGNHHPINESFQIAQALQMQMEVQRKLHEQIEVQRHLQLRIEAQGKYLQTVLKKAQETLAGYNSSSMGIELAKAELCRLVSMVNSGCPSSSISELTETGSSILKDIERTQMRNTVCSMESSLTSSESSGRKEDMQKENEIHDTNKSNTASVELPLMDIHPQENLLDNGSSNQGKKRSGSIISDRVSVEKPLARRLKNGDQLRITPVITWDFHYNWQTSQKSPTSHLITLLRVESRIVSRPNELMKFQFAVKPGLLEAGVLPYIGFPGNIYREQSINQTYEAYLNKPLNSVQQGDVILSAGALGSPQILVLSGGGPKNNLENSGIPPCVEGVKEDFIFIPEGASALTSFNASTIVIASKIALPKSKGELELNNTDPRKKNPIVEFNYLENEVDLEEEGAETVQLLEKIAMSMSITRFTSTRPQHNSSSSGELRNYCKQNVGTHYHYHGGCTVGSVVDKDYKVQWIKGLRVIDGASFWFYGFPLFQTNEFSSVSQSFISKDGVSNLRGRVLGGSSAINGGFYSRASDAFVRRAGWDEELVKESYEWVESKIVFKPELTKWQSAVKFGLLEAGILPYNGFSLEHVEGTKMGGTVFDHDGRRHTSADLLETGNPDNIVVLLNATVKNIIFHKKGAENEKTVHGIRFIKSDGNGSQTYEAYLKQLENSGSWGDVILSAGALGSPQILLFSGIGPKRHLKNFGIPLVLDFPEIGQEMIDNPSISVLVESDPEVQLPDPPQIVGIADDFKFIVQGLILPTSINATIIPISIKFAFPASKGKLELNSTDPRQNPSVEFNYLAKEKDMKECIKMVQMVERVARSKSIAGFLGKEHYSNSKSPRELREFCKKNVRTFYHYHGGCAAGSVVDNDYRVHGVKRLRVVDGSTFLESPGTNPMATLLMLGRYQGIKILAD</sequence>
<comment type="caution">
    <text evidence="1">The sequence shown here is derived from an EMBL/GenBank/DDBJ whole genome shotgun (WGS) entry which is preliminary data.</text>
</comment>
<accession>A0ACC4BUE7</accession>
<gene>
    <name evidence="1" type="ORF">D5086_016153</name>
</gene>
<keyword evidence="2" id="KW-1185">Reference proteome</keyword>
<organism evidence="1 2">
    <name type="scientific">Populus alba</name>
    <name type="common">White poplar</name>
    <dbReference type="NCBI Taxonomy" id="43335"/>
    <lineage>
        <taxon>Eukaryota</taxon>
        <taxon>Viridiplantae</taxon>
        <taxon>Streptophyta</taxon>
        <taxon>Embryophyta</taxon>
        <taxon>Tracheophyta</taxon>
        <taxon>Spermatophyta</taxon>
        <taxon>Magnoliopsida</taxon>
        <taxon>eudicotyledons</taxon>
        <taxon>Gunneridae</taxon>
        <taxon>Pentapetalae</taxon>
        <taxon>rosids</taxon>
        <taxon>fabids</taxon>
        <taxon>Malpighiales</taxon>
        <taxon>Salicaceae</taxon>
        <taxon>Saliceae</taxon>
        <taxon>Populus</taxon>
    </lineage>
</organism>
<name>A0ACC4BUE7_POPAL</name>
<evidence type="ECO:0000313" key="2">
    <source>
        <dbReference type="Proteomes" id="UP000309997"/>
    </source>
</evidence>
<reference evidence="1 2" key="1">
    <citation type="journal article" date="2024" name="Plant Biotechnol. J.">
        <title>Genome and CRISPR/Cas9 system of a widespread forest tree (Populus alba) in the world.</title>
        <authorList>
            <person name="Liu Y.J."/>
            <person name="Jiang P.F."/>
            <person name="Han X.M."/>
            <person name="Li X.Y."/>
            <person name="Wang H.M."/>
            <person name="Wang Y.J."/>
            <person name="Wang X.X."/>
            <person name="Zeng Q.Y."/>
        </authorList>
    </citation>
    <scope>NUCLEOTIDE SEQUENCE [LARGE SCALE GENOMIC DNA]</scope>
    <source>
        <strain evidence="2">cv. PAL-ZL1</strain>
    </source>
</reference>